<evidence type="ECO:0000313" key="11">
    <source>
        <dbReference type="Proteomes" id="UP000000517"/>
    </source>
</evidence>
<dbReference type="HOGENOM" id="CLU_019704_1_0_0"/>
<feature type="modified residue" description="S-(dipyrrolylmethanemethyl)cysteine" evidence="8">
    <location>
        <position position="266"/>
    </location>
</feature>
<name>D9S5Q5_FIBSS</name>
<dbReference type="AlphaFoldDB" id="D9S5Q5"/>
<dbReference type="PANTHER" id="PTHR11557">
    <property type="entry name" value="PORPHOBILINOGEN DEAMINASE"/>
    <property type="match status" value="1"/>
</dbReference>
<dbReference type="GO" id="GO:0005737">
    <property type="term" value="C:cytoplasm"/>
    <property type="evidence" value="ECO:0007669"/>
    <property type="project" value="UniProtKB-UniRule"/>
</dbReference>
<dbReference type="FunFam" id="3.40.190.10:FF:000005">
    <property type="entry name" value="Porphobilinogen deaminase"/>
    <property type="match status" value="1"/>
</dbReference>
<dbReference type="NCBIfam" id="TIGR00212">
    <property type="entry name" value="hemC"/>
    <property type="match status" value="1"/>
</dbReference>
<evidence type="ECO:0000256" key="2">
    <source>
        <dbReference type="ARBA" id="ARBA00004735"/>
    </source>
</evidence>
<evidence type="ECO:0000256" key="8">
    <source>
        <dbReference type="HAMAP-Rule" id="MF_00260"/>
    </source>
</evidence>
<dbReference type="PANTHER" id="PTHR11557:SF0">
    <property type="entry name" value="PORPHOBILINOGEN DEAMINASE"/>
    <property type="match status" value="1"/>
</dbReference>
<evidence type="ECO:0000256" key="1">
    <source>
        <dbReference type="ARBA" id="ARBA00002869"/>
    </source>
</evidence>
<gene>
    <name evidence="8 10" type="primary">hemC</name>
    <name evidence="10" type="ordered locus">FSU_0303</name>
</gene>
<dbReference type="STRING" id="59374.FSU_0303"/>
<organism evidence="10 11">
    <name type="scientific">Fibrobacter succinogenes (strain ATCC 19169 / S85)</name>
    <dbReference type="NCBI Taxonomy" id="59374"/>
    <lineage>
        <taxon>Bacteria</taxon>
        <taxon>Pseudomonadati</taxon>
        <taxon>Fibrobacterota</taxon>
        <taxon>Fibrobacteria</taxon>
        <taxon>Fibrobacterales</taxon>
        <taxon>Fibrobacteraceae</taxon>
        <taxon>Fibrobacter</taxon>
    </lineage>
</organism>
<dbReference type="GO" id="GO:0004418">
    <property type="term" value="F:hydroxymethylbilane synthase activity"/>
    <property type="evidence" value="ECO:0007669"/>
    <property type="project" value="UniProtKB-UniRule"/>
</dbReference>
<dbReference type="InterPro" id="IPR000860">
    <property type="entry name" value="HemC"/>
</dbReference>
<comment type="function">
    <text evidence="1 8">Tetrapolymerization of the monopyrrole PBG into the hydroxymethylbilane pre-uroporphyrinogen in several discrete steps.</text>
</comment>
<dbReference type="UniPathway" id="UPA00251">
    <property type="reaction ID" value="UER00319"/>
</dbReference>
<dbReference type="SUPFAM" id="SSF54782">
    <property type="entry name" value="Porphobilinogen deaminase (hydroxymethylbilane synthase), C-terminal domain"/>
    <property type="match status" value="1"/>
</dbReference>
<dbReference type="Proteomes" id="UP000000517">
    <property type="component" value="Chromosome"/>
</dbReference>
<evidence type="ECO:0000313" key="10">
    <source>
        <dbReference type="EMBL" id="ADL24562.1"/>
    </source>
</evidence>
<protein>
    <recommendedName>
        <fullName evidence="8">Porphobilinogen deaminase</fullName>
        <shortName evidence="8">PBG</shortName>
        <ecNumber evidence="8">2.5.1.61</ecNumber>
    </recommendedName>
    <alternativeName>
        <fullName evidence="8">Hydroxymethylbilane synthase</fullName>
        <shortName evidence="8">HMBS</shortName>
    </alternativeName>
    <alternativeName>
        <fullName evidence="8">Pre-uroporphyrinogen synthase</fullName>
    </alternativeName>
</protein>
<dbReference type="Gene3D" id="3.30.160.40">
    <property type="entry name" value="Porphobilinogen deaminase, C-terminal domain"/>
    <property type="match status" value="1"/>
</dbReference>
<comment type="pathway">
    <text evidence="2 8">Porphyrin-containing compound metabolism; protoporphyrin-IX biosynthesis; coproporphyrinogen-III from 5-aminolevulinate: step 2/4.</text>
</comment>
<dbReference type="InterPro" id="IPR036803">
    <property type="entry name" value="Porphobilinogen_deaminase_C_sf"/>
</dbReference>
<proteinExistence type="inferred from homology"/>
<sequence>MSDLKLRIATRKSALALAQTTMVADAIVAANSVIGNAADSNNARDSLTYELVSMTTEGDRRLDKSLASFGGKGVFIKELEIALLEGRADIAIHSLKDMPAEVLPQFKLAAVLKREDPRDAFLSRGGSAGIRFMDLPAGARVGTGSIRRVVQLKALRPDLEYVPIRGNIQTRIGKLAELDGVVLAAAGLKRMGLADQVTEYFSTEQMLPASGQGILAIETLNDATVQESRVTGRADLAQILARVNDVATYCIASAEMAYLKALNAGCQFPVASFAEFVCEDGIENRGTCGALEENANRIAQTLKIRGIYWDEKSEKLLRAEVAGNVDLNSEDCVQQSKNLGIELACAIQKQL</sequence>
<reference evidence="11" key="1">
    <citation type="submission" date="2010-08" db="EMBL/GenBank/DDBJ databases">
        <title>Complete sequence of Fibrobacter succinogenes subsp. succinogenes S85.</title>
        <authorList>
            <person name="Durkin A.S."/>
            <person name="Nelson K.E."/>
            <person name="Morrison M."/>
            <person name="Forsberg C.W."/>
            <person name="Wilson D.B."/>
            <person name="Russell J.B."/>
            <person name="Cann I.K.O."/>
            <person name="Mackie R.I."/>
            <person name="White B.A."/>
        </authorList>
    </citation>
    <scope>NUCLEOTIDE SEQUENCE [LARGE SCALE GENOMIC DNA]</scope>
    <source>
        <strain evidence="11">ATCC 19169 / S85</strain>
    </source>
</reference>
<comment type="subunit">
    <text evidence="4 8">Monomer.</text>
</comment>
<dbReference type="KEGG" id="fsc:FSU_0303"/>
<evidence type="ECO:0000256" key="6">
    <source>
        <dbReference type="ARBA" id="ARBA00023244"/>
    </source>
</evidence>
<accession>D9S5Q5</accession>
<dbReference type="EMBL" id="CP002158">
    <property type="protein sequence ID" value="ADL24562.1"/>
    <property type="molecule type" value="Genomic_DNA"/>
</dbReference>
<comment type="catalytic activity">
    <reaction evidence="7 8">
        <text>4 porphobilinogen + H2O = hydroxymethylbilane + 4 NH4(+)</text>
        <dbReference type="Rhea" id="RHEA:13185"/>
        <dbReference type="ChEBI" id="CHEBI:15377"/>
        <dbReference type="ChEBI" id="CHEBI:28938"/>
        <dbReference type="ChEBI" id="CHEBI:57845"/>
        <dbReference type="ChEBI" id="CHEBI:58126"/>
        <dbReference type="EC" id="2.5.1.61"/>
    </reaction>
</comment>
<dbReference type="OrthoDB" id="9810298at2"/>
<dbReference type="Gene3D" id="3.40.190.10">
    <property type="entry name" value="Periplasmic binding protein-like II"/>
    <property type="match status" value="2"/>
</dbReference>
<evidence type="ECO:0000256" key="5">
    <source>
        <dbReference type="ARBA" id="ARBA00022679"/>
    </source>
</evidence>
<dbReference type="HAMAP" id="MF_00260">
    <property type="entry name" value="Porphobil_deam"/>
    <property type="match status" value="1"/>
</dbReference>
<comment type="cofactor">
    <cofactor evidence="8">
        <name>dipyrromethane</name>
        <dbReference type="ChEBI" id="CHEBI:60342"/>
    </cofactor>
    <text evidence="8">Binds 1 dipyrromethane group covalently.</text>
</comment>
<keyword evidence="5 8" id="KW-0808">Transferase</keyword>
<evidence type="ECO:0000256" key="7">
    <source>
        <dbReference type="ARBA" id="ARBA00048169"/>
    </source>
</evidence>
<comment type="miscellaneous">
    <text evidence="8">The porphobilinogen subunits are added to the dipyrromethane group.</text>
</comment>
<dbReference type="PRINTS" id="PR00151">
    <property type="entry name" value="PORPHBDMNASE"/>
</dbReference>
<dbReference type="EC" id="2.5.1.61" evidence="8"/>
<dbReference type="PATRIC" id="fig|59374.8.peg.298"/>
<dbReference type="InterPro" id="IPR022417">
    <property type="entry name" value="Porphobilin_deaminase_N"/>
</dbReference>
<evidence type="ECO:0000256" key="4">
    <source>
        <dbReference type="ARBA" id="ARBA00011245"/>
    </source>
</evidence>
<keyword evidence="6 8" id="KW-0627">Porphyrin biosynthesis</keyword>
<dbReference type="PIRSF" id="PIRSF001438">
    <property type="entry name" value="4pyrrol_synth_OHMeBilane_synth"/>
    <property type="match status" value="1"/>
</dbReference>
<evidence type="ECO:0000256" key="3">
    <source>
        <dbReference type="ARBA" id="ARBA00005638"/>
    </source>
</evidence>
<comment type="similarity">
    <text evidence="3 8">Belongs to the HMBS family.</text>
</comment>
<dbReference type="RefSeq" id="WP_014545137.1">
    <property type="nucleotide sequence ID" value="NC_017448.1"/>
</dbReference>
<feature type="domain" description="Porphobilinogen deaminase N-terminal" evidence="9">
    <location>
        <begin position="6"/>
        <end position="223"/>
    </location>
</feature>
<dbReference type="GO" id="GO:0006782">
    <property type="term" value="P:protoporphyrinogen IX biosynthetic process"/>
    <property type="evidence" value="ECO:0007669"/>
    <property type="project" value="UniProtKB-UniRule"/>
</dbReference>
<evidence type="ECO:0000259" key="9">
    <source>
        <dbReference type="Pfam" id="PF01379"/>
    </source>
</evidence>
<dbReference type="Pfam" id="PF01379">
    <property type="entry name" value="Porphobil_deam"/>
    <property type="match status" value="1"/>
</dbReference>
<dbReference type="eggNOG" id="COG0181">
    <property type="taxonomic scope" value="Bacteria"/>
</dbReference>
<dbReference type="SUPFAM" id="SSF53850">
    <property type="entry name" value="Periplasmic binding protein-like II"/>
    <property type="match status" value="1"/>
</dbReference>